<dbReference type="InterPro" id="IPR040442">
    <property type="entry name" value="Pyrv_kinase-like_dom_sf"/>
</dbReference>
<evidence type="ECO:0000256" key="2">
    <source>
        <dbReference type="ARBA" id="ARBA00022723"/>
    </source>
</evidence>
<evidence type="ECO:0000259" key="4">
    <source>
        <dbReference type="Pfam" id="PF03328"/>
    </source>
</evidence>
<evidence type="ECO:0000313" key="5">
    <source>
        <dbReference type="EMBL" id="GAA4823279.1"/>
    </source>
</evidence>
<dbReference type="InterPro" id="IPR015813">
    <property type="entry name" value="Pyrv/PenolPyrv_kinase-like_dom"/>
</dbReference>
<reference evidence="6" key="1">
    <citation type="journal article" date="2019" name="Int. J. Syst. Evol. Microbiol.">
        <title>The Global Catalogue of Microorganisms (GCM) 10K type strain sequencing project: providing services to taxonomists for standard genome sequencing and annotation.</title>
        <authorList>
            <consortium name="The Broad Institute Genomics Platform"/>
            <consortium name="The Broad Institute Genome Sequencing Center for Infectious Disease"/>
            <person name="Wu L."/>
            <person name="Ma J."/>
        </authorList>
    </citation>
    <scope>NUCLEOTIDE SEQUENCE [LARGE SCALE GENOMIC DNA]</scope>
    <source>
        <strain evidence="6">JCM 18081</strain>
    </source>
</reference>
<dbReference type="PANTHER" id="PTHR30502:SF0">
    <property type="entry name" value="PHOSPHOENOLPYRUVATE CARBOXYLASE FAMILY PROTEIN"/>
    <property type="match status" value="1"/>
</dbReference>
<gene>
    <name evidence="5" type="ORF">GCM10023220_66000</name>
</gene>
<sequence length="273" mass="28168">MTADRRDPGTFVARLRGRERLIGYWIACDNPVGTERIAGVGYDYIGVDGQHGVPQPGWHSAMLAVDAMGLSAGVIRVPSVDPIAIGAALDSGARAVIVPMVETAEEAAIAARACRHWPVGTRSLGGPVRAELRLGSVPGELDDAVACVTMIETAAAMENLAAICATPYLDAVYVGPADLSVALGAAYFGDPGVQERLEQALKEITEAAAEAGIACGIHCLDGATAARRLDEGFTFATVSSDITHLREAAATHLAAALGTRASAPGGATDREPR</sequence>
<dbReference type="SUPFAM" id="SSF51621">
    <property type="entry name" value="Phosphoenolpyruvate/pyruvate domain"/>
    <property type="match status" value="1"/>
</dbReference>
<feature type="domain" description="HpcH/HpaI aldolase/citrate lyase" evidence="4">
    <location>
        <begin position="22"/>
        <end position="247"/>
    </location>
</feature>
<dbReference type="InterPro" id="IPR005000">
    <property type="entry name" value="Aldolase/citrate-lyase_domain"/>
</dbReference>
<name>A0ABP9D358_9ACTN</name>
<dbReference type="PANTHER" id="PTHR30502">
    <property type="entry name" value="2-KETO-3-DEOXY-L-RHAMNONATE ALDOLASE"/>
    <property type="match status" value="1"/>
</dbReference>
<keyword evidence="2" id="KW-0479">Metal-binding</keyword>
<evidence type="ECO:0000256" key="3">
    <source>
        <dbReference type="ARBA" id="ARBA00023239"/>
    </source>
</evidence>
<protein>
    <submittedName>
        <fullName evidence="5">Aldolase/citrate lyase family protein</fullName>
    </submittedName>
</protein>
<accession>A0ABP9D358</accession>
<evidence type="ECO:0000313" key="6">
    <source>
        <dbReference type="Proteomes" id="UP001501265"/>
    </source>
</evidence>
<dbReference type="GO" id="GO:0016829">
    <property type="term" value="F:lyase activity"/>
    <property type="evidence" value="ECO:0007669"/>
    <property type="project" value="UniProtKB-KW"/>
</dbReference>
<dbReference type="Proteomes" id="UP001501265">
    <property type="component" value="Unassembled WGS sequence"/>
</dbReference>
<keyword evidence="3 5" id="KW-0456">Lyase</keyword>
<dbReference type="RefSeq" id="WP_345624359.1">
    <property type="nucleotide sequence ID" value="NZ_BAABIG010000087.1"/>
</dbReference>
<evidence type="ECO:0000256" key="1">
    <source>
        <dbReference type="ARBA" id="ARBA00005568"/>
    </source>
</evidence>
<dbReference type="EMBL" id="BAABIG010000087">
    <property type="protein sequence ID" value="GAA4823279.1"/>
    <property type="molecule type" value="Genomic_DNA"/>
</dbReference>
<dbReference type="InterPro" id="IPR050251">
    <property type="entry name" value="HpcH-HpaI_aldolase"/>
</dbReference>
<comment type="caution">
    <text evidence="5">The sequence shown here is derived from an EMBL/GenBank/DDBJ whole genome shotgun (WGS) entry which is preliminary data.</text>
</comment>
<comment type="similarity">
    <text evidence="1">Belongs to the HpcH/HpaI aldolase family.</text>
</comment>
<proteinExistence type="inferred from homology"/>
<organism evidence="5 6">
    <name type="scientific">Streptomyces ziwulingensis</name>
    <dbReference type="NCBI Taxonomy" id="1045501"/>
    <lineage>
        <taxon>Bacteria</taxon>
        <taxon>Bacillati</taxon>
        <taxon>Actinomycetota</taxon>
        <taxon>Actinomycetes</taxon>
        <taxon>Kitasatosporales</taxon>
        <taxon>Streptomycetaceae</taxon>
        <taxon>Streptomyces</taxon>
    </lineage>
</organism>
<keyword evidence="6" id="KW-1185">Reference proteome</keyword>
<dbReference type="Gene3D" id="3.20.20.60">
    <property type="entry name" value="Phosphoenolpyruvate-binding domains"/>
    <property type="match status" value="1"/>
</dbReference>
<dbReference type="Pfam" id="PF03328">
    <property type="entry name" value="HpcH_HpaI"/>
    <property type="match status" value="1"/>
</dbReference>